<proteinExistence type="predicted"/>
<comment type="caution">
    <text evidence="2">The sequence shown here is derived from an EMBL/GenBank/DDBJ whole genome shotgun (WGS) entry which is preliminary data.</text>
</comment>
<gene>
    <name evidence="2" type="ORF">O181_001187</name>
</gene>
<accession>A0A9Q3GCS6</accession>
<name>A0A9Q3GCS6_9BASI</name>
<dbReference type="Proteomes" id="UP000765509">
    <property type="component" value="Unassembled WGS sequence"/>
</dbReference>
<feature type="compositionally biased region" description="Polar residues" evidence="1">
    <location>
        <begin position="54"/>
        <end position="80"/>
    </location>
</feature>
<dbReference type="OrthoDB" id="2507612at2759"/>
<feature type="region of interest" description="Disordered" evidence="1">
    <location>
        <begin position="1"/>
        <end position="104"/>
    </location>
</feature>
<evidence type="ECO:0000313" key="2">
    <source>
        <dbReference type="EMBL" id="MBW0461472.1"/>
    </source>
</evidence>
<protein>
    <submittedName>
        <fullName evidence="2">Uncharacterized protein</fullName>
    </submittedName>
</protein>
<reference evidence="2" key="1">
    <citation type="submission" date="2021-03" db="EMBL/GenBank/DDBJ databases">
        <title>Draft genome sequence of rust myrtle Austropuccinia psidii MF-1, a brazilian biotype.</title>
        <authorList>
            <person name="Quecine M.C."/>
            <person name="Pachon D.M.R."/>
            <person name="Bonatelli M.L."/>
            <person name="Correr F.H."/>
            <person name="Franceschini L.M."/>
            <person name="Leite T.F."/>
            <person name="Margarido G.R.A."/>
            <person name="Almeida C.A."/>
            <person name="Ferrarezi J.A."/>
            <person name="Labate C.A."/>
        </authorList>
    </citation>
    <scope>NUCLEOTIDE SEQUENCE</scope>
    <source>
        <strain evidence="2">MF-1</strain>
    </source>
</reference>
<evidence type="ECO:0000313" key="3">
    <source>
        <dbReference type="Proteomes" id="UP000765509"/>
    </source>
</evidence>
<evidence type="ECO:0000256" key="1">
    <source>
        <dbReference type="SAM" id="MobiDB-lite"/>
    </source>
</evidence>
<keyword evidence="3" id="KW-1185">Reference proteome</keyword>
<dbReference type="AlphaFoldDB" id="A0A9Q3GCS6"/>
<sequence length="435" mass="50163">MHIPQIHSNKSFDKNSLFKPQNNFSEEESSSEIEVLSLDGRNHPMEGPSRIAIKSQNRELTQNQNHQNSKISEDFNTSSRRGQRLWPKKSSSSKKPFSSGSNLRKSRYSMTLADRSDDLNLAHFRMLTSTIRAKESIVNLPDERQLSSFSRAIKGVTLPISASSPSLIKYSKLSMKFEEDADVSEGFFEFCKKKARQYGLPFIGLTSLKSELASLWNKFTTSFLIDSFSYALSLHEYDTYFFFGSKPPEPEQIETVVVSHCNYQLQKLDRLMINPSYLTEFHASNCRSQRRHRLSERRLEACKTFAKLSKYIPLFENDLLCLSDESSEDVMDESRTRNLQPWCSKSATELVEYIDKKYAEIRQTEYPRRLGRKPGKQFSYSYNLDGTRKPPESLPKGLPKDCYDPMWLCQSSPGLVHSLHLKKTNILQEVQEMSL</sequence>
<feature type="compositionally biased region" description="Low complexity" evidence="1">
    <location>
        <begin position="88"/>
        <end position="101"/>
    </location>
</feature>
<dbReference type="EMBL" id="AVOT02000164">
    <property type="protein sequence ID" value="MBW0461472.1"/>
    <property type="molecule type" value="Genomic_DNA"/>
</dbReference>
<organism evidence="2 3">
    <name type="scientific">Austropuccinia psidii MF-1</name>
    <dbReference type="NCBI Taxonomy" id="1389203"/>
    <lineage>
        <taxon>Eukaryota</taxon>
        <taxon>Fungi</taxon>
        <taxon>Dikarya</taxon>
        <taxon>Basidiomycota</taxon>
        <taxon>Pucciniomycotina</taxon>
        <taxon>Pucciniomycetes</taxon>
        <taxon>Pucciniales</taxon>
        <taxon>Sphaerophragmiaceae</taxon>
        <taxon>Austropuccinia</taxon>
    </lineage>
</organism>